<evidence type="ECO:0000256" key="4">
    <source>
        <dbReference type="ARBA" id="ARBA00022737"/>
    </source>
</evidence>
<dbReference type="InterPro" id="IPR013525">
    <property type="entry name" value="ABC2_TM"/>
</dbReference>
<accession>A0AAW1SSD3</accession>
<keyword evidence="10" id="KW-1185">Reference proteome</keyword>
<feature type="transmembrane region" description="Helical" evidence="7">
    <location>
        <begin position="382"/>
        <end position="402"/>
    </location>
</feature>
<keyword evidence="2" id="KW-0813">Transport</keyword>
<reference evidence="9 10" key="1">
    <citation type="journal article" date="2024" name="Nat. Commun.">
        <title>Phylogenomics reveals the evolutionary origins of lichenization in chlorophyte algae.</title>
        <authorList>
            <person name="Puginier C."/>
            <person name="Libourel C."/>
            <person name="Otte J."/>
            <person name="Skaloud P."/>
            <person name="Haon M."/>
            <person name="Grisel S."/>
            <person name="Petersen M."/>
            <person name="Berrin J.G."/>
            <person name="Delaux P.M."/>
            <person name="Dal Grande F."/>
            <person name="Keller J."/>
        </authorList>
    </citation>
    <scope>NUCLEOTIDE SEQUENCE [LARGE SCALE GENOMIC DNA]</scope>
    <source>
        <strain evidence="9 10">SAG 2523</strain>
    </source>
</reference>
<evidence type="ECO:0000256" key="3">
    <source>
        <dbReference type="ARBA" id="ARBA00022692"/>
    </source>
</evidence>
<feature type="non-terminal residue" evidence="9">
    <location>
        <position position="535"/>
    </location>
</feature>
<dbReference type="AlphaFoldDB" id="A0AAW1SSD3"/>
<protein>
    <recommendedName>
        <fullName evidence="8">ABC-2 type transporter transmembrane domain-containing protein</fullName>
    </recommendedName>
</protein>
<organism evidence="9 10">
    <name type="scientific">Apatococcus fuscideae</name>
    <dbReference type="NCBI Taxonomy" id="2026836"/>
    <lineage>
        <taxon>Eukaryota</taxon>
        <taxon>Viridiplantae</taxon>
        <taxon>Chlorophyta</taxon>
        <taxon>core chlorophytes</taxon>
        <taxon>Trebouxiophyceae</taxon>
        <taxon>Chlorellales</taxon>
        <taxon>Chlorellaceae</taxon>
        <taxon>Apatococcus</taxon>
    </lineage>
</organism>
<evidence type="ECO:0000256" key="5">
    <source>
        <dbReference type="ARBA" id="ARBA00022989"/>
    </source>
</evidence>
<evidence type="ECO:0000259" key="8">
    <source>
        <dbReference type="Pfam" id="PF12698"/>
    </source>
</evidence>
<feature type="transmembrane region" description="Helical" evidence="7">
    <location>
        <begin position="422"/>
        <end position="452"/>
    </location>
</feature>
<dbReference type="GO" id="GO:0016020">
    <property type="term" value="C:membrane"/>
    <property type="evidence" value="ECO:0007669"/>
    <property type="project" value="UniProtKB-SubCell"/>
</dbReference>
<feature type="transmembrane region" description="Helical" evidence="7">
    <location>
        <begin position="23"/>
        <end position="44"/>
    </location>
</feature>
<proteinExistence type="predicted"/>
<feature type="domain" description="ABC-2 type transporter transmembrane" evidence="8">
    <location>
        <begin position="374"/>
        <end position="507"/>
    </location>
</feature>
<comment type="caution">
    <text evidence="9">The sequence shown here is derived from an EMBL/GenBank/DDBJ whole genome shotgun (WGS) entry which is preliminary data.</text>
</comment>
<evidence type="ECO:0000256" key="7">
    <source>
        <dbReference type="SAM" id="Phobius"/>
    </source>
</evidence>
<evidence type="ECO:0000313" key="10">
    <source>
        <dbReference type="Proteomes" id="UP001485043"/>
    </source>
</evidence>
<feature type="transmembrane region" description="Helical" evidence="7">
    <location>
        <begin position="459"/>
        <end position="481"/>
    </location>
</feature>
<keyword evidence="3 7" id="KW-0812">Transmembrane</keyword>
<keyword evidence="4" id="KW-0677">Repeat</keyword>
<evidence type="ECO:0000256" key="1">
    <source>
        <dbReference type="ARBA" id="ARBA00004141"/>
    </source>
</evidence>
<sequence length="535" mass="58111">MEGSTVSVPGACMAAMADEKAGWVTTLVEILSPIILVSMLVVAYEKVEEDQWPERIYVQQTRSAIERAARQFHLPDDTSSFSGCINLLQGLNLTEIAGEIGQSGASGPPWNQSWVPSGAFPPSPAGASGQSIVDCLMQEGRAVGQAAPQFALAALQALLNTRGPLPVPTFDEFVSMHNVLQLALESQPDVLGQLRGARRSLGWNMLGNLLDMGQLAFAPNSPDVLRFVDYMQRTHPMFADVFYGIFETEAAAEAYATFGDKRLWALVTFHEGPSAAAADYTIRMNYTTVPKTWKPVNKRVCCWAPSDYKYYYTSGFLSIQAAVDNYALGLSASLDTSLGPLPLGEDPQGQGSVARQSWTEWGGLFPTVGYIHNGFFDAVGPMLGLVMSLSLVYPLAMMVRGVVEEKETRARETMFIMGLRPWVLACSWVLAYGMIFTAVAAVITTVCCLTFLSLADPSLLFTLLWLFTASELAFGLLLTVFFSNAKVAGIVAPLAHFAALLPRYIFFRTGEPQAMVGKVFVSLLSPTAFTFSADL</sequence>
<evidence type="ECO:0000256" key="2">
    <source>
        <dbReference type="ARBA" id="ARBA00022448"/>
    </source>
</evidence>
<dbReference type="EMBL" id="JALJOV010000966">
    <property type="protein sequence ID" value="KAK9857576.1"/>
    <property type="molecule type" value="Genomic_DNA"/>
</dbReference>
<dbReference type="PANTHER" id="PTHR19229">
    <property type="entry name" value="ATP-BINDING CASSETTE TRANSPORTER SUBFAMILY A ABCA"/>
    <property type="match status" value="1"/>
</dbReference>
<dbReference type="GO" id="GO:0005319">
    <property type="term" value="F:lipid transporter activity"/>
    <property type="evidence" value="ECO:0007669"/>
    <property type="project" value="TreeGrafter"/>
</dbReference>
<keyword evidence="5 7" id="KW-1133">Transmembrane helix</keyword>
<evidence type="ECO:0000256" key="6">
    <source>
        <dbReference type="ARBA" id="ARBA00023136"/>
    </source>
</evidence>
<evidence type="ECO:0000313" key="9">
    <source>
        <dbReference type="EMBL" id="KAK9857576.1"/>
    </source>
</evidence>
<dbReference type="PANTHER" id="PTHR19229:SF36">
    <property type="entry name" value="ATP-BINDING CASSETTE SUB-FAMILY A MEMBER 2"/>
    <property type="match status" value="1"/>
</dbReference>
<dbReference type="InterPro" id="IPR026082">
    <property type="entry name" value="ABCA"/>
</dbReference>
<comment type="subcellular location">
    <subcellularLocation>
        <location evidence="1">Membrane</location>
        <topology evidence="1">Multi-pass membrane protein</topology>
    </subcellularLocation>
</comment>
<dbReference type="Pfam" id="PF12698">
    <property type="entry name" value="ABC2_membrane_3"/>
    <property type="match status" value="1"/>
</dbReference>
<name>A0AAW1SSD3_9CHLO</name>
<dbReference type="Proteomes" id="UP001485043">
    <property type="component" value="Unassembled WGS sequence"/>
</dbReference>
<dbReference type="GO" id="GO:0140359">
    <property type="term" value="F:ABC-type transporter activity"/>
    <property type="evidence" value="ECO:0007669"/>
    <property type="project" value="InterPro"/>
</dbReference>
<feature type="transmembrane region" description="Helical" evidence="7">
    <location>
        <begin position="487"/>
        <end position="506"/>
    </location>
</feature>
<keyword evidence="6 7" id="KW-0472">Membrane</keyword>
<gene>
    <name evidence="9" type="ORF">WJX84_000857</name>
</gene>